<feature type="compositionally biased region" description="Low complexity" evidence="8">
    <location>
        <begin position="403"/>
        <end position="416"/>
    </location>
</feature>
<comment type="subcellular location">
    <subcellularLocation>
        <location evidence="1">Nucleus</location>
    </subcellularLocation>
</comment>
<evidence type="ECO:0000313" key="11">
    <source>
        <dbReference type="Proteomes" id="UP000274922"/>
    </source>
</evidence>
<evidence type="ECO:0000256" key="1">
    <source>
        <dbReference type="ARBA" id="ARBA00004123"/>
    </source>
</evidence>
<keyword evidence="4" id="KW-0156">Chromatin regulator</keyword>
<gene>
    <name evidence="10" type="ORF">CXG81DRAFT_20347</name>
</gene>
<keyword evidence="6" id="KW-0804">Transcription</keyword>
<dbReference type="GO" id="GO:0006281">
    <property type="term" value="P:DNA repair"/>
    <property type="evidence" value="ECO:0007669"/>
    <property type="project" value="InterPro"/>
</dbReference>
<dbReference type="Pfam" id="PF16282">
    <property type="entry name" value="SANT_DAMP1_like"/>
    <property type="match status" value="1"/>
</dbReference>
<evidence type="ECO:0000256" key="5">
    <source>
        <dbReference type="ARBA" id="ARBA00023015"/>
    </source>
</evidence>
<sequence>MTADAPSPPLPERETGASPSPRRSMVTPTPTLAAGPAQSAAAHSAAAAPRHTTATAASALAATVNAPMPSTAAAADIPVMPTRPEAALSARRANVDLDAIVATYRPPKRTRAVAAAAAAAADPSRARRRGHDHHGRAPLLVAPRPDRSRRPVAAAETADGGGGGGGGGASTPVPAQRWVWTRFSHPARTDRAYPLSHWAAAGDPQRHTSRFAAFATVMPPVAYTDTEYDEHLRQDGWTQVKTDALCEAVQQFHLRWDVVHDAWSGPETMEDLKARYYRVQQVLLRLRAPDPRHPDVRRAVQALHFDHARETQRKQHVAQLYRRSAEQIQQEEALYHELLRYEAMQASWHQRRELVVRELNLTHPVAKPAPPPTAAASPLPSGTTTPTGLPGGLPASGAGGSAGPASATSAGMPTPGGSAGGSSGPTHAKAPAGEAGGPTKKKRKGQHKDPAEKARRRREKLAAAAAAATGASGSAPLIASQASTPVPEGPESDAGGIGSSMHLTSATVSRSASVSSLADHLPTGIWARTAKLPLMKPSLLPKYDAIVRGLGVPLMPVMPTAEICDQYAQLMTSIQRQMDLSKALDATRNLMQQATHRRNELKRLIALRNKGNK</sequence>
<dbReference type="PANTHER" id="PTHR12855:SF10">
    <property type="entry name" value="DNA METHYLTRANSFERASE 1-ASSOCIATED PROTEIN 1"/>
    <property type="match status" value="1"/>
</dbReference>
<dbReference type="PANTHER" id="PTHR12855">
    <property type="entry name" value="DNA METHYLTRANSFERASE 1-ASSOCIATED PROTEIN 1 FAMILY MEMBER"/>
    <property type="match status" value="1"/>
</dbReference>
<feature type="compositionally biased region" description="Basic residues" evidence="8">
    <location>
        <begin position="126"/>
        <end position="136"/>
    </location>
</feature>
<dbReference type="EMBL" id="ML014273">
    <property type="protein sequence ID" value="RKO99594.1"/>
    <property type="molecule type" value="Genomic_DNA"/>
</dbReference>
<dbReference type="Gene3D" id="1.10.10.60">
    <property type="entry name" value="Homeodomain-like"/>
    <property type="match status" value="1"/>
</dbReference>
<name>A0A4P9X3K0_9FUNG</name>
<dbReference type="GO" id="GO:0035267">
    <property type="term" value="C:NuA4 histone acetyltransferase complex"/>
    <property type="evidence" value="ECO:0007669"/>
    <property type="project" value="InterPro"/>
</dbReference>
<evidence type="ECO:0000256" key="4">
    <source>
        <dbReference type="ARBA" id="ARBA00022853"/>
    </source>
</evidence>
<feature type="compositionally biased region" description="Low complexity" evidence="8">
    <location>
        <begin position="374"/>
        <end position="396"/>
    </location>
</feature>
<feature type="compositionally biased region" description="Low complexity" evidence="8">
    <location>
        <begin position="33"/>
        <end position="51"/>
    </location>
</feature>
<dbReference type="AlphaFoldDB" id="A0A4P9X3K0"/>
<dbReference type="InterPro" id="IPR032563">
    <property type="entry name" value="DAMP1_SANT-like"/>
</dbReference>
<feature type="compositionally biased region" description="Gly residues" evidence="8">
    <location>
        <begin position="159"/>
        <end position="169"/>
    </location>
</feature>
<reference evidence="11" key="1">
    <citation type="journal article" date="2018" name="Nat. Microbiol.">
        <title>Leveraging single-cell genomics to expand the fungal tree of life.</title>
        <authorList>
            <person name="Ahrendt S.R."/>
            <person name="Quandt C.A."/>
            <person name="Ciobanu D."/>
            <person name="Clum A."/>
            <person name="Salamov A."/>
            <person name="Andreopoulos B."/>
            <person name="Cheng J.F."/>
            <person name="Woyke T."/>
            <person name="Pelin A."/>
            <person name="Henrissat B."/>
            <person name="Reynolds N.K."/>
            <person name="Benny G.L."/>
            <person name="Smith M.E."/>
            <person name="James T.Y."/>
            <person name="Grigoriev I.V."/>
        </authorList>
    </citation>
    <scope>NUCLEOTIDE SEQUENCE [LARGE SCALE GENOMIC DNA]</scope>
    <source>
        <strain evidence="11">ATCC 52028</strain>
    </source>
</reference>
<dbReference type="STRING" id="1555241.A0A4P9X3K0"/>
<feature type="region of interest" description="Disordered" evidence="8">
    <location>
        <begin position="117"/>
        <end position="173"/>
    </location>
</feature>
<evidence type="ECO:0000256" key="7">
    <source>
        <dbReference type="ARBA" id="ARBA00023242"/>
    </source>
</evidence>
<dbReference type="InterPro" id="IPR027109">
    <property type="entry name" value="Swc4/Dmap1"/>
</dbReference>
<proteinExistence type="inferred from homology"/>
<dbReference type="GO" id="GO:0003714">
    <property type="term" value="F:transcription corepressor activity"/>
    <property type="evidence" value="ECO:0007669"/>
    <property type="project" value="TreeGrafter"/>
</dbReference>
<keyword evidence="11" id="KW-1185">Reference proteome</keyword>
<keyword evidence="5" id="KW-0805">Transcription regulation</keyword>
<evidence type="ECO:0000313" key="10">
    <source>
        <dbReference type="EMBL" id="RKO99594.1"/>
    </source>
</evidence>
<accession>A0A4P9X3K0</accession>
<dbReference type="OrthoDB" id="19740at2759"/>
<dbReference type="GO" id="GO:0000812">
    <property type="term" value="C:Swr1 complex"/>
    <property type="evidence" value="ECO:0007669"/>
    <property type="project" value="TreeGrafter"/>
</dbReference>
<feature type="region of interest" description="Disordered" evidence="8">
    <location>
        <begin position="365"/>
        <end position="501"/>
    </location>
</feature>
<dbReference type="Proteomes" id="UP000274922">
    <property type="component" value="Unassembled WGS sequence"/>
</dbReference>
<dbReference type="GO" id="GO:0006338">
    <property type="term" value="P:chromatin remodeling"/>
    <property type="evidence" value="ECO:0007669"/>
    <property type="project" value="InterPro"/>
</dbReference>
<keyword evidence="7" id="KW-0539">Nucleus</keyword>
<evidence type="ECO:0000259" key="9">
    <source>
        <dbReference type="Pfam" id="PF16282"/>
    </source>
</evidence>
<feature type="domain" description="DAMP1 SANT/Myb-like" evidence="9">
    <location>
        <begin position="210"/>
        <end position="283"/>
    </location>
</feature>
<evidence type="ECO:0000256" key="8">
    <source>
        <dbReference type="SAM" id="MobiDB-lite"/>
    </source>
</evidence>
<organism evidence="10 11">
    <name type="scientific">Caulochytrium protostelioides</name>
    <dbReference type="NCBI Taxonomy" id="1555241"/>
    <lineage>
        <taxon>Eukaryota</taxon>
        <taxon>Fungi</taxon>
        <taxon>Fungi incertae sedis</taxon>
        <taxon>Chytridiomycota</taxon>
        <taxon>Chytridiomycota incertae sedis</taxon>
        <taxon>Chytridiomycetes</taxon>
        <taxon>Caulochytriales</taxon>
        <taxon>Caulochytriaceae</taxon>
        <taxon>Caulochytrium</taxon>
    </lineage>
</organism>
<protein>
    <recommendedName>
        <fullName evidence="3">SWR1-complex protein 4</fullName>
    </recommendedName>
</protein>
<evidence type="ECO:0000256" key="6">
    <source>
        <dbReference type="ARBA" id="ARBA00023163"/>
    </source>
</evidence>
<feature type="compositionally biased region" description="Low complexity" evidence="8">
    <location>
        <begin position="462"/>
        <end position="477"/>
    </location>
</feature>
<feature type="region of interest" description="Disordered" evidence="8">
    <location>
        <begin position="1"/>
        <end position="51"/>
    </location>
</feature>
<dbReference type="GO" id="GO:0000122">
    <property type="term" value="P:negative regulation of transcription by RNA polymerase II"/>
    <property type="evidence" value="ECO:0007669"/>
    <property type="project" value="TreeGrafter"/>
</dbReference>
<evidence type="ECO:0000256" key="3">
    <source>
        <dbReference type="ARBA" id="ARBA00019132"/>
    </source>
</evidence>
<feature type="compositionally biased region" description="Pro residues" evidence="8">
    <location>
        <begin position="1"/>
        <end position="10"/>
    </location>
</feature>
<comment type="similarity">
    <text evidence="2">Belongs to the SWC4 family.</text>
</comment>
<evidence type="ECO:0000256" key="2">
    <source>
        <dbReference type="ARBA" id="ARBA00006918"/>
    </source>
</evidence>